<dbReference type="PROSITE" id="PS50022">
    <property type="entry name" value="FA58C_3"/>
    <property type="match status" value="1"/>
</dbReference>
<dbReference type="GO" id="GO:0030313">
    <property type="term" value="C:cell envelope"/>
    <property type="evidence" value="ECO:0007669"/>
    <property type="project" value="UniProtKB-SubCell"/>
</dbReference>
<sequence>MQKGIKRIITMLVAFSMIFSVSAVWALEKNIRPAGIVDQLSDLSKVKTYENVKLSRQNGVNALECTSEDGGFILYKSTEDINQFYVYYTGDSEAVTISLSVEEDGTYRTQRPEVENDCISMQEIKGKNRFLKITLQPGASVTGVEVNTQIPRNTGGSNNVLIDEFADFSKMYSYDPGFALNTDKPEEHGGDATRVVRGSAQNGASIIYQTPDDISAIRLKNFFGSARGAGTEPTLKYYLSSDAKNWQEIQMTTTTMTGTGLTPEMNELLSGIPAGMRYFKIEFSNINENTVDWSPKLGRLELYYGPLNTALEATEGKNTNVGMETVTVPTSEEIIATFKERKMEGVHPRLVATEEDFERIRANLGNEPYSGWFASLSETCEKYFEAELVQFVDTNVENEQKDFLTQVREIKARLENLAMMWKLTGDERYAERAYEEMVNAMDFPTLYPEHYLNVGEGVFAFAVAYDWMYDWMTPQQRKRAQDGIRKQLDTGYEYMMSGTYFTQNTNNWNGVCCGGLAVAAIAIMETDYEYCADIVSAAVKHTPKSIAEMGPDGVYPEGPGYWAFGTQYLVYMMSAMDHVLGQDYGLSQVEGFDKAGDFLLFISSPSKNNFNFADSSEGIQDGPQAYWFAEKFNNPVCSWYQMNVHPGGGTWDMIYYNPDYYATPEEVDYPLDSYRGGAENFSIFRSSFEDTDGLYAAIKGGDNQSSHGDLDIGTFVFDALGQRWASELGAENYYVSGYWDTGATGARWNYYGKRAEGHNTLVINPDMDPDQDPLAVDEITDFVTVKGGGYTILDMSNAYAEDASSVRRGMMVFDSKQQVLIQDEVECYEPSELYWSMHTMATVDIAEDGKTAILTRSGEKCLVTLQTPADAVLEVRPASPIEGTPNPEGNATHNGMSVLSIHLTDVQTAQIRVILTPLYTGEIDPNRVVPEVADLDDWIMEDMEKAELSSLTVDGVPVEEFAPNKYVYTIQVPDWVENPIKVEATTNNGTVEIDQQEDVLGQTLIHVTPDQDNVSPATYAVRFVTLPVTALPEDTPTYTPVGVKASDVPEPENVPENTLDGDYDTRWAAEGDQWIRYDLGEEKDLGAMGLSFMSGNERTNYFSIDVSSDDENWTTVWEGETSGTTDKLAAYIFSQPVRGRYIRFFGHGNSSSGWNSVTEAIIYGKAQQMKSFTDITECWAKNEIECLFTDGLIDGFTTLYYRPENTISLDVFADWAARVTGVSKDDLLTEMENSQEMSRLQAAMVTAHAADLAGINLNTADISAFTDIAQMNEEQKEAISKLVGSEIMKGTSSQIFAPAESLTRAQAAVILYRLQQFK</sequence>
<feature type="domain" description="SLH" evidence="6">
    <location>
        <begin position="1262"/>
        <end position="1318"/>
    </location>
</feature>
<dbReference type="Gene3D" id="2.70.98.70">
    <property type="match status" value="1"/>
</dbReference>
<comment type="caution">
    <text evidence="7">The sequence shown here is derived from an EMBL/GenBank/DDBJ whole genome shotgun (WGS) entry which is preliminary data.</text>
</comment>
<dbReference type="InterPro" id="IPR000421">
    <property type="entry name" value="FA58C"/>
</dbReference>
<dbReference type="PANTHER" id="PTHR38045:SF1">
    <property type="entry name" value="HEPARINASE II_III-LIKE PROTEIN"/>
    <property type="match status" value="1"/>
</dbReference>
<dbReference type="EMBL" id="JADCKB010000015">
    <property type="protein sequence ID" value="MBE5040420.1"/>
    <property type="molecule type" value="Genomic_DNA"/>
</dbReference>
<evidence type="ECO:0000313" key="7">
    <source>
        <dbReference type="EMBL" id="MBE5040420.1"/>
    </source>
</evidence>
<dbReference type="Gene3D" id="2.60.120.260">
    <property type="entry name" value="Galactose-binding domain-like"/>
    <property type="match status" value="1"/>
</dbReference>
<evidence type="ECO:0000256" key="4">
    <source>
        <dbReference type="SAM" id="MobiDB-lite"/>
    </source>
</evidence>
<dbReference type="InterPro" id="IPR032518">
    <property type="entry name" value="HepII_N"/>
</dbReference>
<feature type="region of interest" description="Disordered" evidence="4">
    <location>
        <begin position="1039"/>
        <end position="1062"/>
    </location>
</feature>
<keyword evidence="8" id="KW-1185">Reference proteome</keyword>
<dbReference type="InterPro" id="IPR012480">
    <property type="entry name" value="Hepar_II_III_C"/>
</dbReference>
<keyword evidence="3" id="KW-0326">Glycosidase</keyword>
<dbReference type="Gene3D" id="1.50.10.100">
    <property type="entry name" value="Chondroitin AC/alginate lyase"/>
    <property type="match status" value="1"/>
</dbReference>
<dbReference type="InterPro" id="IPR008979">
    <property type="entry name" value="Galactose-bd-like_sf"/>
</dbReference>
<evidence type="ECO:0000313" key="8">
    <source>
        <dbReference type="Proteomes" id="UP000806542"/>
    </source>
</evidence>
<dbReference type="Pfam" id="PF00754">
    <property type="entry name" value="F5_F8_type_C"/>
    <property type="match status" value="1"/>
</dbReference>
<evidence type="ECO:0000259" key="6">
    <source>
        <dbReference type="PROSITE" id="PS51272"/>
    </source>
</evidence>
<reference evidence="7" key="1">
    <citation type="submission" date="2020-10" db="EMBL/GenBank/DDBJ databases">
        <title>ChiBAC.</title>
        <authorList>
            <person name="Zenner C."/>
            <person name="Hitch T.C.A."/>
            <person name="Clavel T."/>
        </authorList>
    </citation>
    <scope>NUCLEOTIDE SEQUENCE</scope>
    <source>
        <strain evidence="7">DSM 107454</strain>
    </source>
</reference>
<evidence type="ECO:0000259" key="5">
    <source>
        <dbReference type="PROSITE" id="PS50022"/>
    </source>
</evidence>
<keyword evidence="3" id="KW-0378">Hydrolase</keyword>
<dbReference type="Pfam" id="PF00395">
    <property type="entry name" value="SLH"/>
    <property type="match status" value="1"/>
</dbReference>
<dbReference type="Pfam" id="PF16332">
    <property type="entry name" value="DUF4962"/>
    <property type="match status" value="1"/>
</dbReference>
<dbReference type="RefSeq" id="WP_226392972.1">
    <property type="nucleotide sequence ID" value="NZ_JADCKB010000015.1"/>
</dbReference>
<evidence type="ECO:0000256" key="1">
    <source>
        <dbReference type="ARBA" id="ARBA00004196"/>
    </source>
</evidence>
<gene>
    <name evidence="7" type="ORF">INF28_08085</name>
</gene>
<comment type="subcellular location">
    <subcellularLocation>
        <location evidence="1">Cell envelope</location>
    </subcellularLocation>
</comment>
<dbReference type="Pfam" id="PF07940">
    <property type="entry name" value="Hepar_II_III_C"/>
    <property type="match status" value="1"/>
</dbReference>
<name>A0A9D5R8W2_9FIRM</name>
<organism evidence="7 8">
    <name type="scientific">Ructibacterium gallinarum</name>
    <dbReference type="NCBI Taxonomy" id="2779355"/>
    <lineage>
        <taxon>Bacteria</taxon>
        <taxon>Bacillati</taxon>
        <taxon>Bacillota</taxon>
        <taxon>Clostridia</taxon>
        <taxon>Eubacteriales</taxon>
        <taxon>Oscillospiraceae</taxon>
        <taxon>Ructibacterium</taxon>
    </lineage>
</organism>
<dbReference type="GO" id="GO:0016798">
    <property type="term" value="F:hydrolase activity, acting on glycosyl bonds"/>
    <property type="evidence" value="ECO:0007669"/>
    <property type="project" value="UniProtKB-KW"/>
</dbReference>
<proteinExistence type="predicted"/>
<dbReference type="SUPFAM" id="SSF49785">
    <property type="entry name" value="Galactose-binding domain-like"/>
    <property type="match status" value="1"/>
</dbReference>
<dbReference type="PANTHER" id="PTHR38045">
    <property type="entry name" value="CHROMOSOME 1, WHOLE GENOME SHOTGUN SEQUENCE"/>
    <property type="match status" value="1"/>
</dbReference>
<dbReference type="Proteomes" id="UP000806542">
    <property type="component" value="Unassembled WGS sequence"/>
</dbReference>
<dbReference type="InterPro" id="IPR001119">
    <property type="entry name" value="SLH_dom"/>
</dbReference>
<accession>A0A9D5R8W2</accession>
<protein>
    <submittedName>
        <fullName evidence="7">Discoidin domain-containing protein</fullName>
    </submittedName>
</protein>
<dbReference type="SUPFAM" id="SSF48230">
    <property type="entry name" value="Chondroitin AC/alginate lyase"/>
    <property type="match status" value="1"/>
</dbReference>
<dbReference type="PROSITE" id="PS51272">
    <property type="entry name" value="SLH"/>
    <property type="match status" value="1"/>
</dbReference>
<feature type="domain" description="F5/8 type C" evidence="5">
    <location>
        <begin position="1024"/>
        <end position="1165"/>
    </location>
</feature>
<evidence type="ECO:0000256" key="2">
    <source>
        <dbReference type="ARBA" id="ARBA00022737"/>
    </source>
</evidence>
<dbReference type="InterPro" id="IPR008929">
    <property type="entry name" value="Chondroitin_lyas"/>
</dbReference>
<keyword evidence="2" id="KW-0677">Repeat</keyword>
<dbReference type="GO" id="GO:0016829">
    <property type="term" value="F:lyase activity"/>
    <property type="evidence" value="ECO:0007669"/>
    <property type="project" value="InterPro"/>
</dbReference>
<evidence type="ECO:0000256" key="3">
    <source>
        <dbReference type="ARBA" id="ARBA00023295"/>
    </source>
</evidence>